<dbReference type="EMBL" id="CAMAPE010000035">
    <property type="protein sequence ID" value="CAH9097393.1"/>
    <property type="molecule type" value="Genomic_DNA"/>
</dbReference>
<gene>
    <name evidence="2" type="ORF">CEURO_LOCUS13822</name>
</gene>
<accession>A0A9P0ZE53</accession>
<keyword evidence="3" id="KW-1185">Reference proteome</keyword>
<protein>
    <submittedName>
        <fullName evidence="2">Uncharacterized protein</fullName>
    </submittedName>
</protein>
<feature type="compositionally biased region" description="Low complexity" evidence="1">
    <location>
        <begin position="1"/>
        <end position="10"/>
    </location>
</feature>
<organism evidence="2 3">
    <name type="scientific">Cuscuta europaea</name>
    <name type="common">European dodder</name>
    <dbReference type="NCBI Taxonomy" id="41803"/>
    <lineage>
        <taxon>Eukaryota</taxon>
        <taxon>Viridiplantae</taxon>
        <taxon>Streptophyta</taxon>
        <taxon>Embryophyta</taxon>
        <taxon>Tracheophyta</taxon>
        <taxon>Spermatophyta</taxon>
        <taxon>Magnoliopsida</taxon>
        <taxon>eudicotyledons</taxon>
        <taxon>Gunneridae</taxon>
        <taxon>Pentapetalae</taxon>
        <taxon>asterids</taxon>
        <taxon>lamiids</taxon>
        <taxon>Solanales</taxon>
        <taxon>Convolvulaceae</taxon>
        <taxon>Cuscuteae</taxon>
        <taxon>Cuscuta</taxon>
        <taxon>Cuscuta subgen. Cuscuta</taxon>
    </lineage>
</organism>
<dbReference type="Proteomes" id="UP001152484">
    <property type="component" value="Unassembled WGS sequence"/>
</dbReference>
<name>A0A9P0ZE53_CUSEU</name>
<comment type="caution">
    <text evidence="2">The sequence shown here is derived from an EMBL/GenBank/DDBJ whole genome shotgun (WGS) entry which is preliminary data.</text>
</comment>
<sequence>MSSAFSITAPPTSPTTPPPLQFSTADVGILASDFSSPVQHAVSQPQVQVAVSRPVGSIPAPPPTSESMANPFSPYAAPTPYSLFPSLPPQFPWQLSRPLLPPASPRPTPPPDSPFFGPSFAGFPGVVRPQHDNPLFGSPMAAMAQTVSHGIANVGQISTIKLKAVEDYLRRYFLITQPKILNLHLPINNITNAVLMTFKVLCNMFV</sequence>
<evidence type="ECO:0000256" key="1">
    <source>
        <dbReference type="SAM" id="MobiDB-lite"/>
    </source>
</evidence>
<evidence type="ECO:0000313" key="3">
    <source>
        <dbReference type="Proteomes" id="UP001152484"/>
    </source>
</evidence>
<feature type="compositionally biased region" description="Pro residues" evidence="1">
    <location>
        <begin position="11"/>
        <end position="20"/>
    </location>
</feature>
<dbReference type="OrthoDB" id="10621115at2759"/>
<feature type="region of interest" description="Disordered" evidence="1">
    <location>
        <begin position="1"/>
        <end position="24"/>
    </location>
</feature>
<dbReference type="AlphaFoldDB" id="A0A9P0ZE53"/>
<proteinExistence type="predicted"/>
<evidence type="ECO:0000313" key="2">
    <source>
        <dbReference type="EMBL" id="CAH9097393.1"/>
    </source>
</evidence>
<reference evidence="2" key="1">
    <citation type="submission" date="2022-07" db="EMBL/GenBank/DDBJ databases">
        <authorList>
            <person name="Macas J."/>
            <person name="Novak P."/>
            <person name="Neumann P."/>
        </authorList>
    </citation>
    <scope>NUCLEOTIDE SEQUENCE</scope>
</reference>